<feature type="region of interest" description="Disordered" evidence="1">
    <location>
        <begin position="81"/>
        <end position="107"/>
    </location>
</feature>
<name>A0AAV4HIR1_9GAST</name>
<comment type="caution">
    <text evidence="2">The sequence shown here is derived from an EMBL/GenBank/DDBJ whole genome shotgun (WGS) entry which is preliminary data.</text>
</comment>
<organism evidence="2 3">
    <name type="scientific">Elysia marginata</name>
    <dbReference type="NCBI Taxonomy" id="1093978"/>
    <lineage>
        <taxon>Eukaryota</taxon>
        <taxon>Metazoa</taxon>
        <taxon>Spiralia</taxon>
        <taxon>Lophotrochozoa</taxon>
        <taxon>Mollusca</taxon>
        <taxon>Gastropoda</taxon>
        <taxon>Heterobranchia</taxon>
        <taxon>Euthyneura</taxon>
        <taxon>Panpulmonata</taxon>
        <taxon>Sacoglossa</taxon>
        <taxon>Placobranchoidea</taxon>
        <taxon>Plakobranchidae</taxon>
        <taxon>Elysia</taxon>
    </lineage>
</organism>
<evidence type="ECO:0000313" key="3">
    <source>
        <dbReference type="Proteomes" id="UP000762676"/>
    </source>
</evidence>
<keyword evidence="3" id="KW-1185">Reference proteome</keyword>
<dbReference type="EMBL" id="BMAT01012670">
    <property type="protein sequence ID" value="GFR96636.1"/>
    <property type="molecule type" value="Genomic_DNA"/>
</dbReference>
<evidence type="ECO:0000313" key="2">
    <source>
        <dbReference type="EMBL" id="GFR96636.1"/>
    </source>
</evidence>
<dbReference type="Proteomes" id="UP000762676">
    <property type="component" value="Unassembled WGS sequence"/>
</dbReference>
<proteinExistence type="predicted"/>
<protein>
    <submittedName>
        <fullName evidence="2">Uncharacterized protein</fullName>
    </submittedName>
</protein>
<gene>
    <name evidence="2" type="ORF">ElyMa_006303100</name>
</gene>
<evidence type="ECO:0000256" key="1">
    <source>
        <dbReference type="SAM" id="MobiDB-lite"/>
    </source>
</evidence>
<reference evidence="2 3" key="1">
    <citation type="journal article" date="2021" name="Elife">
        <title>Chloroplast acquisition without the gene transfer in kleptoplastic sea slugs, Plakobranchus ocellatus.</title>
        <authorList>
            <person name="Maeda T."/>
            <person name="Takahashi S."/>
            <person name="Yoshida T."/>
            <person name="Shimamura S."/>
            <person name="Takaki Y."/>
            <person name="Nagai Y."/>
            <person name="Toyoda A."/>
            <person name="Suzuki Y."/>
            <person name="Arimoto A."/>
            <person name="Ishii H."/>
            <person name="Satoh N."/>
            <person name="Nishiyama T."/>
            <person name="Hasebe M."/>
            <person name="Maruyama T."/>
            <person name="Minagawa J."/>
            <person name="Obokata J."/>
            <person name="Shigenobu S."/>
        </authorList>
    </citation>
    <scope>NUCLEOTIDE SEQUENCE [LARGE SCALE GENOMIC DNA]</scope>
</reference>
<accession>A0AAV4HIR1</accession>
<sequence>MVENIGGGHVHDMEIPGALFIGWFVGQGIRDWLKSRGVRRVSWRSADRQLTHGCCRRKQQIQELPFYRWVEWGKFGSIAFPRQSQESNPRPPDLESDALTTLHKSTF</sequence>
<feature type="compositionally biased region" description="Polar residues" evidence="1">
    <location>
        <begin position="98"/>
        <end position="107"/>
    </location>
</feature>
<dbReference type="AlphaFoldDB" id="A0AAV4HIR1"/>